<dbReference type="InterPro" id="IPR036291">
    <property type="entry name" value="NAD(P)-bd_dom_sf"/>
</dbReference>
<evidence type="ECO:0000313" key="2">
    <source>
        <dbReference type="EMBL" id="MFD1321501.1"/>
    </source>
</evidence>
<comment type="caution">
    <text evidence="2">The sequence shown here is derived from an EMBL/GenBank/DDBJ whole genome shotgun (WGS) entry which is preliminary data.</text>
</comment>
<dbReference type="PRINTS" id="PR00081">
    <property type="entry name" value="GDHRDH"/>
</dbReference>
<dbReference type="Gene3D" id="3.40.50.720">
    <property type="entry name" value="NAD(P)-binding Rossmann-like Domain"/>
    <property type="match status" value="1"/>
</dbReference>
<evidence type="ECO:0000256" key="1">
    <source>
        <dbReference type="ARBA" id="ARBA00023002"/>
    </source>
</evidence>
<dbReference type="Proteomes" id="UP001597260">
    <property type="component" value="Unassembled WGS sequence"/>
</dbReference>
<name>A0ABW3YCW0_9ACTN</name>
<dbReference type="RefSeq" id="WP_377569615.1">
    <property type="nucleotide sequence ID" value="NZ_JBHTMP010000012.1"/>
</dbReference>
<dbReference type="SUPFAM" id="SSF51735">
    <property type="entry name" value="NAD(P)-binding Rossmann-fold domains"/>
    <property type="match status" value="1"/>
</dbReference>
<dbReference type="PANTHER" id="PTHR47534">
    <property type="entry name" value="YALI0E05731P"/>
    <property type="match status" value="1"/>
</dbReference>
<dbReference type="EMBL" id="JBHTMP010000012">
    <property type="protein sequence ID" value="MFD1321501.1"/>
    <property type="molecule type" value="Genomic_DNA"/>
</dbReference>
<gene>
    <name evidence="2" type="ORF">ACFQ4H_10415</name>
</gene>
<reference evidence="3" key="1">
    <citation type="journal article" date="2019" name="Int. J. Syst. Evol. Microbiol.">
        <title>The Global Catalogue of Microorganisms (GCM) 10K type strain sequencing project: providing services to taxonomists for standard genome sequencing and annotation.</title>
        <authorList>
            <consortium name="The Broad Institute Genomics Platform"/>
            <consortium name="The Broad Institute Genome Sequencing Center for Infectious Disease"/>
            <person name="Wu L."/>
            <person name="Ma J."/>
        </authorList>
    </citation>
    <scope>NUCLEOTIDE SEQUENCE [LARGE SCALE GENOMIC DNA]</scope>
    <source>
        <strain evidence="3">JCM 31037</strain>
    </source>
</reference>
<accession>A0ABW3YCW0</accession>
<dbReference type="Pfam" id="PF00106">
    <property type="entry name" value="adh_short"/>
    <property type="match status" value="1"/>
</dbReference>
<organism evidence="2 3">
    <name type="scientific">Micromonospora sonneratiae</name>
    <dbReference type="NCBI Taxonomy" id="1184706"/>
    <lineage>
        <taxon>Bacteria</taxon>
        <taxon>Bacillati</taxon>
        <taxon>Actinomycetota</taxon>
        <taxon>Actinomycetes</taxon>
        <taxon>Micromonosporales</taxon>
        <taxon>Micromonosporaceae</taxon>
        <taxon>Micromonospora</taxon>
    </lineage>
</organism>
<dbReference type="InterPro" id="IPR002347">
    <property type="entry name" value="SDR_fam"/>
</dbReference>
<keyword evidence="1" id="KW-0560">Oxidoreductase</keyword>
<keyword evidence="3" id="KW-1185">Reference proteome</keyword>
<evidence type="ECO:0000313" key="3">
    <source>
        <dbReference type="Proteomes" id="UP001597260"/>
    </source>
</evidence>
<dbReference type="PANTHER" id="PTHR47534:SF3">
    <property type="entry name" value="ALCOHOL DEHYDROGENASE-LIKE C-TERMINAL DOMAIN-CONTAINING PROTEIN"/>
    <property type="match status" value="1"/>
</dbReference>
<dbReference type="InterPro" id="IPR052228">
    <property type="entry name" value="Sec_Metab_Biosynth_Oxidored"/>
</dbReference>
<proteinExistence type="predicted"/>
<protein>
    <submittedName>
        <fullName evidence="2">SDR family NAD(P)-dependent oxidoreductase</fullName>
    </submittedName>
</protein>
<sequence>MRTLVITGGTDGIGRALALHHLAEGDRVVAVGTSQAKGRSLLAEAARLGAGDRCTFVAADLSSTTGTVSLAEQLRRQHPVIDVLVLGAFRYQLTRQETGEGFERTFALYVLSRFLLVEGLRDALEQASRPIVVNLCGTGGIRAGELHWDDLQLREGYRAFAATMQGARANDLLGAAFAAEHPDSPIRYVLYNPMFVDTGLADPFRQPVRGVVKLLAKLFATPVERAIRPITELIGSPPEAVLSAYRVRRRVDVAGPAFDPVDARRLTARLRELTAPSGRMSE</sequence>